<accession>A0A644XE42</accession>
<dbReference type="AlphaFoldDB" id="A0A644XE42"/>
<protein>
    <submittedName>
        <fullName evidence="2">Uncharacterized protein</fullName>
    </submittedName>
</protein>
<comment type="caution">
    <text evidence="2">The sequence shown here is derived from an EMBL/GenBank/DDBJ whole genome shotgun (WGS) entry which is preliminary data.</text>
</comment>
<reference evidence="2" key="1">
    <citation type="submission" date="2019-08" db="EMBL/GenBank/DDBJ databases">
        <authorList>
            <person name="Kucharzyk K."/>
            <person name="Murdoch R.W."/>
            <person name="Higgins S."/>
            <person name="Loffler F."/>
        </authorList>
    </citation>
    <scope>NUCLEOTIDE SEQUENCE</scope>
</reference>
<feature type="compositionally biased region" description="Gly residues" evidence="1">
    <location>
        <begin position="1"/>
        <end position="10"/>
    </location>
</feature>
<sequence>MREAGSGTGTGPVPEDRPRTCPGRITVRLADHDPGPRARTPDPVSGSEPLRRAAGDRPLEAVVAVLAADPGVEVTGRGRGLPTAALRIGHGVEEHLLGLLLVPVEVQVPLRQQGPGPRQVGEHPDRPGGQRLPVLQAVRLVGRGRQEGGGVGQPVPVVLAGRHRADPGPLLPGDPHRLLGDQVLLLQPHLHGDRGPGRDRGHHPHEEVGPLAGAQGDGRVQHHRDLGGGVRTHPLQVDAEVLPADHGPLRECRDGPGVEHLAHLVRGPFGVGEGREQPERQAERCLPDGLGVLGHVLPDEVHHLRPARPLLEHGPDQGRVEDVHVDHDGVVAVDELQRLLDESAAAPGLGPDQDRVGEQPEQPADQGGTGAPADDVAVGVDQRLVAEGAELDRDLLDRVGGGLGRNGHRAHPSCTRPVGRSVGTASDGTPRRGTGSAARAAPGRSSPAAAGGVPPVTRAAAPARSAIGCSSGSSSTPVSSSEEVIRMP</sequence>
<feature type="compositionally biased region" description="Low complexity" evidence="1">
    <location>
        <begin position="431"/>
        <end position="481"/>
    </location>
</feature>
<feature type="compositionally biased region" description="Basic and acidic residues" evidence="1">
    <location>
        <begin position="29"/>
        <end position="40"/>
    </location>
</feature>
<feature type="compositionally biased region" description="Basic and acidic residues" evidence="1">
    <location>
        <begin position="190"/>
        <end position="208"/>
    </location>
</feature>
<feature type="region of interest" description="Disordered" evidence="1">
    <location>
        <begin position="345"/>
        <end position="374"/>
    </location>
</feature>
<proteinExistence type="predicted"/>
<feature type="region of interest" description="Disordered" evidence="1">
    <location>
        <begin position="402"/>
        <end position="488"/>
    </location>
</feature>
<feature type="region of interest" description="Disordered" evidence="1">
    <location>
        <begin position="1"/>
        <end position="55"/>
    </location>
</feature>
<evidence type="ECO:0000313" key="2">
    <source>
        <dbReference type="EMBL" id="MPM14465.1"/>
    </source>
</evidence>
<evidence type="ECO:0000256" key="1">
    <source>
        <dbReference type="SAM" id="MobiDB-lite"/>
    </source>
</evidence>
<name>A0A644XE42_9ZZZZ</name>
<gene>
    <name evidence="2" type="ORF">SDC9_60828</name>
</gene>
<feature type="region of interest" description="Disordered" evidence="1">
    <location>
        <begin position="190"/>
        <end position="217"/>
    </location>
</feature>
<dbReference type="EMBL" id="VSSQ01002284">
    <property type="protein sequence ID" value="MPM14465.1"/>
    <property type="molecule type" value="Genomic_DNA"/>
</dbReference>
<organism evidence="2">
    <name type="scientific">bioreactor metagenome</name>
    <dbReference type="NCBI Taxonomy" id="1076179"/>
    <lineage>
        <taxon>unclassified sequences</taxon>
        <taxon>metagenomes</taxon>
        <taxon>ecological metagenomes</taxon>
    </lineage>
</organism>